<dbReference type="Pfam" id="PF21355">
    <property type="entry name" value="TRAF-mep_MATH"/>
    <property type="match status" value="1"/>
</dbReference>
<dbReference type="InterPro" id="IPR008974">
    <property type="entry name" value="TRAF-like"/>
</dbReference>
<dbReference type="GO" id="GO:0009898">
    <property type="term" value="C:cytoplasmic side of plasma membrane"/>
    <property type="evidence" value="ECO:0007669"/>
    <property type="project" value="TreeGrafter"/>
</dbReference>
<evidence type="ECO:0000256" key="4">
    <source>
        <dbReference type="ARBA" id="ARBA00023054"/>
    </source>
</evidence>
<keyword evidence="4" id="KW-0175">Coiled coil</keyword>
<dbReference type="Proteomes" id="UP000682733">
    <property type="component" value="Unassembled WGS sequence"/>
</dbReference>
<keyword evidence="1" id="KW-1017">Isopeptide bond</keyword>
<name>A0A814HN71_9BILA</name>
<evidence type="ECO:0000256" key="3">
    <source>
        <dbReference type="ARBA" id="ARBA00022843"/>
    </source>
</evidence>
<feature type="domain" description="MATH" evidence="5">
    <location>
        <begin position="125"/>
        <end position="272"/>
    </location>
</feature>
<dbReference type="GO" id="GO:0005164">
    <property type="term" value="F:tumor necrosis factor receptor binding"/>
    <property type="evidence" value="ECO:0007669"/>
    <property type="project" value="TreeGrafter"/>
</dbReference>
<dbReference type="EMBL" id="CAJNOQ010003429">
    <property type="protein sequence ID" value="CAF1011890.1"/>
    <property type="molecule type" value="Genomic_DNA"/>
</dbReference>
<evidence type="ECO:0000313" key="6">
    <source>
        <dbReference type="EMBL" id="CAF1011890.1"/>
    </source>
</evidence>
<evidence type="ECO:0000313" key="7">
    <source>
        <dbReference type="EMBL" id="CAF1011910.1"/>
    </source>
</evidence>
<dbReference type="AlphaFoldDB" id="A0A814HN71"/>
<sequence length="325" mass="37069">MEPPAMEYETMEVERLNTVLNATTRTSTLTQINELHDEFQKVYDILTILTEGVQTLWNDSTRLNEELSRASNISQVIQNELSQLKLSIKDKGTHLSGITSNQKTLEQQLLSIKQIVDENEFVSRDGTLMWKIINVTDKMADAQSGRQTSIYSPPFYSSPAGYKMRVRLDLHGDGNGRGTHMSVFFILMRGDFDLILKWPFNHKVTFCLFDQSGQNEHIIDSFRLDTKSNSFQRPHSEMNIASGISKFFPLSMIQQDDSHYVRDDTMFIKVIINFADLPEMILPYALTFNPGLPSHVQQHLVTQEIHKRAQTSSMMPIVSLATSTS</sequence>
<evidence type="ECO:0000256" key="2">
    <source>
        <dbReference type="ARBA" id="ARBA00022703"/>
    </source>
</evidence>
<comment type="caution">
    <text evidence="6">The sequence shown here is derived from an EMBL/GenBank/DDBJ whole genome shotgun (WGS) entry which is preliminary data.</text>
</comment>
<dbReference type="SMART" id="SM00061">
    <property type="entry name" value="MATH"/>
    <property type="match status" value="1"/>
</dbReference>
<dbReference type="Proteomes" id="UP000663829">
    <property type="component" value="Unassembled WGS sequence"/>
</dbReference>
<dbReference type="InterPro" id="IPR002083">
    <property type="entry name" value="MATH/TRAF_dom"/>
</dbReference>
<dbReference type="EMBL" id="CAJOBC010003429">
    <property type="protein sequence ID" value="CAF3783272.1"/>
    <property type="molecule type" value="Genomic_DNA"/>
</dbReference>
<keyword evidence="2" id="KW-0053">Apoptosis</keyword>
<evidence type="ECO:0000313" key="9">
    <source>
        <dbReference type="EMBL" id="CAF3783272.1"/>
    </source>
</evidence>
<accession>A0A814HN71</accession>
<reference evidence="6" key="1">
    <citation type="submission" date="2021-02" db="EMBL/GenBank/DDBJ databases">
        <authorList>
            <person name="Nowell W R."/>
        </authorList>
    </citation>
    <scope>NUCLEOTIDE SEQUENCE</scope>
</reference>
<dbReference type="EMBL" id="CAJOBC010003429">
    <property type="protein sequence ID" value="CAF3783291.1"/>
    <property type="molecule type" value="Genomic_DNA"/>
</dbReference>
<evidence type="ECO:0000313" key="8">
    <source>
        <dbReference type="EMBL" id="CAF1049003.1"/>
    </source>
</evidence>
<dbReference type="Proteomes" id="UP000677228">
    <property type="component" value="Unassembled WGS sequence"/>
</dbReference>
<dbReference type="EMBL" id="CAJOBA010007945">
    <property type="protein sequence ID" value="CAF3816408.1"/>
    <property type="molecule type" value="Genomic_DNA"/>
</dbReference>
<dbReference type="Proteomes" id="UP000681722">
    <property type="component" value="Unassembled WGS sequence"/>
</dbReference>
<organism evidence="6 12">
    <name type="scientific">Didymodactylos carnosus</name>
    <dbReference type="NCBI Taxonomy" id="1234261"/>
    <lineage>
        <taxon>Eukaryota</taxon>
        <taxon>Metazoa</taxon>
        <taxon>Spiralia</taxon>
        <taxon>Gnathifera</taxon>
        <taxon>Rotifera</taxon>
        <taxon>Eurotatoria</taxon>
        <taxon>Bdelloidea</taxon>
        <taxon>Philodinida</taxon>
        <taxon>Philodinidae</taxon>
        <taxon>Didymodactylos</taxon>
    </lineage>
</organism>
<dbReference type="Gene3D" id="2.60.210.10">
    <property type="entry name" value="Apoptosis, Tumor Necrosis Factor Receptor Associated Protein 2, Chain A"/>
    <property type="match status" value="1"/>
</dbReference>
<evidence type="ECO:0000313" key="10">
    <source>
        <dbReference type="EMBL" id="CAF3783291.1"/>
    </source>
</evidence>
<dbReference type="PROSITE" id="PS50144">
    <property type="entry name" value="MATH"/>
    <property type="match status" value="1"/>
</dbReference>
<dbReference type="EMBL" id="CAJNOK010007935">
    <property type="protein sequence ID" value="CAF1049003.1"/>
    <property type="molecule type" value="Genomic_DNA"/>
</dbReference>
<dbReference type="EMBL" id="CAJNOQ010003429">
    <property type="protein sequence ID" value="CAF1011910.1"/>
    <property type="molecule type" value="Genomic_DNA"/>
</dbReference>
<dbReference type="CDD" id="cd00270">
    <property type="entry name" value="MATH_TRAF_C"/>
    <property type="match status" value="1"/>
</dbReference>
<dbReference type="InterPro" id="IPR049342">
    <property type="entry name" value="TRAF1-6_MATH_dom"/>
</dbReference>
<keyword evidence="12" id="KW-1185">Reference proteome</keyword>
<evidence type="ECO:0000313" key="12">
    <source>
        <dbReference type="Proteomes" id="UP000663829"/>
    </source>
</evidence>
<proteinExistence type="predicted"/>
<evidence type="ECO:0000256" key="1">
    <source>
        <dbReference type="ARBA" id="ARBA00022499"/>
    </source>
</evidence>
<dbReference type="PANTHER" id="PTHR10131:SF138">
    <property type="entry name" value="RE66324P"/>
    <property type="match status" value="1"/>
</dbReference>
<keyword evidence="3" id="KW-0832">Ubl conjugation</keyword>
<dbReference type="GO" id="GO:0006915">
    <property type="term" value="P:apoptotic process"/>
    <property type="evidence" value="ECO:0007669"/>
    <property type="project" value="UniProtKB-KW"/>
</dbReference>
<dbReference type="FunFam" id="2.60.210.10:FF:000001">
    <property type="entry name" value="TNF receptor-associated factor"/>
    <property type="match status" value="1"/>
</dbReference>
<dbReference type="GO" id="GO:0043122">
    <property type="term" value="P:regulation of canonical NF-kappaB signal transduction"/>
    <property type="evidence" value="ECO:0007669"/>
    <property type="project" value="TreeGrafter"/>
</dbReference>
<protein>
    <recommendedName>
        <fullName evidence="5">MATH domain-containing protein</fullName>
    </recommendedName>
</protein>
<evidence type="ECO:0000313" key="11">
    <source>
        <dbReference type="EMBL" id="CAF3816408.1"/>
    </source>
</evidence>
<gene>
    <name evidence="6" type="ORF">GPM918_LOCUS14311</name>
    <name evidence="7" type="ORF">GPM918_LOCUS14312</name>
    <name evidence="8" type="ORF">OVA965_LOCUS16868</name>
    <name evidence="9" type="ORF">SRO942_LOCUS14311</name>
    <name evidence="10" type="ORF">SRO942_LOCUS14312</name>
    <name evidence="11" type="ORF">TMI583_LOCUS16874</name>
</gene>
<evidence type="ECO:0000259" key="5">
    <source>
        <dbReference type="PROSITE" id="PS50144"/>
    </source>
</evidence>
<dbReference type="OrthoDB" id="1737200at2759"/>
<dbReference type="SUPFAM" id="SSF49599">
    <property type="entry name" value="TRAF domain-like"/>
    <property type="match status" value="1"/>
</dbReference>
<dbReference type="PANTHER" id="PTHR10131">
    <property type="entry name" value="TNF RECEPTOR ASSOCIATED FACTOR"/>
    <property type="match status" value="1"/>
</dbReference>